<dbReference type="Gene3D" id="1.25.10.10">
    <property type="entry name" value="Leucine-rich Repeat Variant"/>
    <property type="match status" value="1"/>
</dbReference>
<reference evidence="7 8" key="1">
    <citation type="submission" date="2019-04" db="EMBL/GenBank/DDBJ databases">
        <title>Aspergillus burnettii sp. nov., novel species from soil in southeast Queensland.</title>
        <authorList>
            <person name="Gilchrist C.L.M."/>
            <person name="Pitt J.I."/>
            <person name="Lange L."/>
            <person name="Lacey H.J."/>
            <person name="Vuong D."/>
            <person name="Midgley D.J."/>
            <person name="Greenfield P."/>
            <person name="Bradbury M."/>
            <person name="Lacey E."/>
            <person name="Busk P.K."/>
            <person name="Pilgaard B."/>
            <person name="Chooi Y.H."/>
            <person name="Piggott A.M."/>
        </authorList>
    </citation>
    <scope>NUCLEOTIDE SEQUENCE [LARGE SCALE GENOMIC DNA]</scope>
    <source>
        <strain evidence="7 8">FRR 5400</strain>
    </source>
</reference>
<comment type="similarity">
    <text evidence="2">Belongs to the RIX1/PELP1 family.</text>
</comment>
<evidence type="ECO:0000313" key="8">
    <source>
        <dbReference type="Proteomes" id="UP000541154"/>
    </source>
</evidence>
<feature type="compositionally biased region" description="Polar residues" evidence="5">
    <location>
        <begin position="485"/>
        <end position="509"/>
    </location>
</feature>
<dbReference type="InterPro" id="IPR011989">
    <property type="entry name" value="ARM-like"/>
</dbReference>
<feature type="region of interest" description="Disordered" evidence="5">
    <location>
        <begin position="665"/>
        <end position="798"/>
    </location>
</feature>
<comment type="caution">
    <text evidence="7">The sequence shown here is derived from an EMBL/GenBank/DDBJ whole genome shotgun (WGS) entry which is preliminary data.</text>
</comment>
<protein>
    <recommendedName>
        <fullName evidence="3">Pre-rRNA-processing protein RIX1</fullName>
    </recommendedName>
</protein>
<evidence type="ECO:0000256" key="5">
    <source>
        <dbReference type="SAM" id="MobiDB-lite"/>
    </source>
</evidence>
<keyword evidence="4" id="KW-0539">Nucleus</keyword>
<dbReference type="InterPro" id="IPR016024">
    <property type="entry name" value="ARM-type_fold"/>
</dbReference>
<dbReference type="GO" id="GO:0006364">
    <property type="term" value="P:rRNA processing"/>
    <property type="evidence" value="ECO:0007669"/>
    <property type="project" value="TreeGrafter"/>
</dbReference>
<dbReference type="Pfam" id="PF08167">
    <property type="entry name" value="RIX1"/>
    <property type="match status" value="1"/>
</dbReference>
<dbReference type="InterPro" id="IPR012583">
    <property type="entry name" value="RIX1_N"/>
</dbReference>
<feature type="compositionally biased region" description="Polar residues" evidence="5">
    <location>
        <begin position="745"/>
        <end position="763"/>
    </location>
</feature>
<dbReference type="GO" id="GO:0005634">
    <property type="term" value="C:nucleus"/>
    <property type="evidence" value="ECO:0007669"/>
    <property type="project" value="UniProtKB-SubCell"/>
</dbReference>
<evidence type="ECO:0000256" key="4">
    <source>
        <dbReference type="ARBA" id="ARBA00023242"/>
    </source>
</evidence>
<sequence length="798" mass="85901">MASMSMSLHAVNHRLTNIPVKQLPPIASCLATSLSNCGELLSMPQNQKSKSESDNAVQVHKLMTRLASLLQDKSPEGRWTAVVLVKAVVEAGQWEILRGCEPLVRGLIAILAKPDPNSTKKMAVITLTRIFHLTYQYPTLVREITTPSLPSFITSALNLISVKPPSESIRKLKPHTPFLETVLNALGELIARHPTIFRPFSSQMHSILQAIISSTSPVFPQTVLASAERLFISLHHCAPKNTSGEEWKNACQMTIASIHGTADYVLRAVVEQWESVDPALRHASRPQDYSREVGDNGPDTLGLSSWQGLDAGVSRLVVLLQMLSTCLTTATASMVTIPVGSILDLTSRLTAVVVPSDGRSIQPNPQISRIERDHLFAELPRIHVGCMELLFNLVKTFETGAVSVTQTILEQTLWVYRAEKFSREIRVSTYDLVNTLLTRMGPSLTKPSLSSLTDPIRASCHDLLPPAHDQGASAKAASDPKGKTKSNQATANADSFLNPGLKQSRQSTASCSSTLKRAASELLAAVLMHAPTEYLSPSLRAEIDRTIILTSDKHTMLASVLNPVPAVKGRGVSASIMPFLARSFPADMEVEGLIRPRMPVLAATPGFGGYVDVEEEDEEEDEDVSAPVSRTVPATTGFLQPSSTPNLHNDLMDMDVSHKSAAAINKRSLVEDSRPRPPVPSSAEKAEPNVQSKRPRFENGLTAVSSQPSLSRASPATFTGTAAVSVPSSSTTATSAPPPRVASVNTPSTTTIGGPLSGSTVAQTTSTDIGEDDSDDDLPALNVDPDTEDEDEDETMED</sequence>
<comment type="subcellular location">
    <subcellularLocation>
        <location evidence="1">Nucleus</location>
    </subcellularLocation>
</comment>
<accession>A0A8H6AAY2</accession>
<evidence type="ECO:0000256" key="2">
    <source>
        <dbReference type="ARBA" id="ARBA00010511"/>
    </source>
</evidence>
<evidence type="ECO:0000259" key="6">
    <source>
        <dbReference type="Pfam" id="PF08167"/>
    </source>
</evidence>
<proteinExistence type="inferred from homology"/>
<dbReference type="PANTHER" id="PTHR34105">
    <property type="entry name" value="PROLINE-, GLUTAMIC ACID- AND LEUCINE-RICH PROTEIN 1"/>
    <property type="match status" value="1"/>
</dbReference>
<dbReference type="SUPFAM" id="SSF48371">
    <property type="entry name" value="ARM repeat"/>
    <property type="match status" value="1"/>
</dbReference>
<dbReference type="EMBL" id="SPNV01000035">
    <property type="protein sequence ID" value="KAF5864369.1"/>
    <property type="molecule type" value="Genomic_DNA"/>
</dbReference>
<feature type="compositionally biased region" description="Low complexity" evidence="5">
    <location>
        <begin position="721"/>
        <end position="735"/>
    </location>
</feature>
<name>A0A8H6AAY2_PETAA</name>
<dbReference type="AlphaFoldDB" id="A0A8H6AAY2"/>
<feature type="compositionally biased region" description="Acidic residues" evidence="5">
    <location>
        <begin position="785"/>
        <end position="798"/>
    </location>
</feature>
<feature type="domain" description="Pre-rRNA-processing protein RIX1 N-terminal" evidence="6">
    <location>
        <begin position="8"/>
        <end position="217"/>
    </location>
</feature>
<feature type="region of interest" description="Disordered" evidence="5">
    <location>
        <begin position="463"/>
        <end position="509"/>
    </location>
</feature>
<evidence type="ECO:0000256" key="3">
    <source>
        <dbReference type="ARBA" id="ARBA00021502"/>
    </source>
</evidence>
<keyword evidence="8" id="KW-1185">Reference proteome</keyword>
<feature type="compositionally biased region" description="Polar residues" evidence="5">
    <location>
        <begin position="702"/>
        <end position="720"/>
    </location>
</feature>
<dbReference type="PANTHER" id="PTHR34105:SF1">
    <property type="entry name" value="PROLINE-, GLUTAMIC ACID- AND LEUCINE-RICH PROTEIN 1"/>
    <property type="match status" value="1"/>
</dbReference>
<dbReference type="Proteomes" id="UP000541154">
    <property type="component" value="Unassembled WGS sequence"/>
</dbReference>
<gene>
    <name evidence="7" type="ORF">ETB97_007931</name>
</gene>
<organism evidence="7 8">
    <name type="scientific">Petromyces alliaceus</name>
    <name type="common">Aspergillus alliaceus</name>
    <dbReference type="NCBI Taxonomy" id="209559"/>
    <lineage>
        <taxon>Eukaryota</taxon>
        <taxon>Fungi</taxon>
        <taxon>Dikarya</taxon>
        <taxon>Ascomycota</taxon>
        <taxon>Pezizomycotina</taxon>
        <taxon>Eurotiomycetes</taxon>
        <taxon>Eurotiomycetidae</taxon>
        <taxon>Eurotiales</taxon>
        <taxon>Aspergillaceae</taxon>
        <taxon>Aspergillus</taxon>
        <taxon>Aspergillus subgen. Circumdati</taxon>
    </lineage>
</organism>
<feature type="compositionally biased region" description="Acidic residues" evidence="5">
    <location>
        <begin position="769"/>
        <end position="778"/>
    </location>
</feature>
<evidence type="ECO:0000256" key="1">
    <source>
        <dbReference type="ARBA" id="ARBA00004123"/>
    </source>
</evidence>
<evidence type="ECO:0000313" key="7">
    <source>
        <dbReference type="EMBL" id="KAF5864369.1"/>
    </source>
</evidence>